<feature type="domain" description="BTB" evidence="6">
    <location>
        <begin position="59"/>
        <end position="123"/>
    </location>
</feature>
<keyword evidence="9" id="KW-1185">Reference proteome</keyword>
<proteinExistence type="inferred from homology"/>
<comment type="caution">
    <text evidence="8">The sequence shown here is derived from an EMBL/GenBank/DDBJ whole genome shotgun (WGS) entry which is preliminary data.</text>
</comment>
<dbReference type="EMBL" id="JBFOLJ010000007">
    <property type="protein sequence ID" value="KAL2522670.1"/>
    <property type="molecule type" value="Genomic_DNA"/>
</dbReference>
<dbReference type="PROSITE" id="PS51649">
    <property type="entry name" value="NPH3"/>
    <property type="match status" value="1"/>
</dbReference>
<accession>A0ABD1UCF5</accession>
<evidence type="ECO:0000256" key="5">
    <source>
        <dbReference type="SAM" id="MobiDB-lite"/>
    </source>
</evidence>
<organism evidence="8 9">
    <name type="scientific">Forsythia ovata</name>
    <dbReference type="NCBI Taxonomy" id="205694"/>
    <lineage>
        <taxon>Eukaryota</taxon>
        <taxon>Viridiplantae</taxon>
        <taxon>Streptophyta</taxon>
        <taxon>Embryophyta</taxon>
        <taxon>Tracheophyta</taxon>
        <taxon>Spermatophyta</taxon>
        <taxon>Magnoliopsida</taxon>
        <taxon>eudicotyledons</taxon>
        <taxon>Gunneridae</taxon>
        <taxon>Pentapetalae</taxon>
        <taxon>asterids</taxon>
        <taxon>lamiids</taxon>
        <taxon>Lamiales</taxon>
        <taxon>Oleaceae</taxon>
        <taxon>Forsythieae</taxon>
        <taxon>Forsythia</taxon>
    </lineage>
</organism>
<gene>
    <name evidence="8" type="ORF">Fot_26593</name>
</gene>
<feature type="compositionally biased region" description="Polar residues" evidence="5">
    <location>
        <begin position="28"/>
        <end position="44"/>
    </location>
</feature>
<evidence type="ECO:0000256" key="2">
    <source>
        <dbReference type="ARBA" id="ARBA00022786"/>
    </source>
</evidence>
<dbReference type="SUPFAM" id="SSF54695">
    <property type="entry name" value="POZ domain"/>
    <property type="match status" value="1"/>
</dbReference>
<evidence type="ECO:0000256" key="1">
    <source>
        <dbReference type="ARBA" id="ARBA00004906"/>
    </source>
</evidence>
<dbReference type="InterPro" id="IPR027356">
    <property type="entry name" value="NPH3_dom"/>
</dbReference>
<keyword evidence="4" id="KW-0175">Coiled coil</keyword>
<protein>
    <submittedName>
        <fullName evidence="8">BTB/POZ domain-containing protein</fullName>
    </submittedName>
</protein>
<feature type="compositionally biased region" description="Acidic residues" evidence="5">
    <location>
        <begin position="17"/>
        <end position="27"/>
    </location>
</feature>
<dbReference type="InterPro" id="IPR043454">
    <property type="entry name" value="NPH3/RPT2-like"/>
</dbReference>
<sequence>MELAPRGWSDLGVADTIYEEEEDDDDSSTIPSLSPDSTASSTPENTRVEAWSLATCREPDVVIHVQDSCFRLHKDRLIARSGYLERQLKEFSKATFSLQLNITAETFSLVTNFCYGAHISFTPFNVASLLIAAKLLEMSETRGPRDENLCQKTENYFRLVVAINLEYVSIVLRSCFSLLPEAETTACLVSRCIEALSLMGDGDAVTSCLDDVKKLCIEDFQLILESTSQRLTKCHDLLYITIDLYLKENNGNMMEDQKTRMCIYIDCSTLSSKVLMHAVQNPRMPLRFVVHAMFVEQLNTRRSIISAVDHQDHKHQTEDAVTLGTIIQHDAALHRVAELKAVMNSTNSRVQCLEKELSGMRKLLNESENSNNRNDLGRSASFHFSSENKIERGQIGSMSSLSLCNVTNNVGVGYSSCQESLNGRTRIEKNFGQRLMKGLKSAFRVPRLAKKKY</sequence>
<comment type="pathway">
    <text evidence="1">Protein modification; protein ubiquitination.</text>
</comment>
<evidence type="ECO:0000256" key="4">
    <source>
        <dbReference type="SAM" id="Coils"/>
    </source>
</evidence>
<evidence type="ECO:0000256" key="3">
    <source>
        <dbReference type="PROSITE-ProRule" id="PRU00982"/>
    </source>
</evidence>
<dbReference type="SMART" id="SM00225">
    <property type="entry name" value="BTB"/>
    <property type="match status" value="1"/>
</dbReference>
<name>A0ABD1UCF5_9LAMI</name>
<keyword evidence="2" id="KW-0833">Ubl conjugation pathway</keyword>
<dbReference type="Gene3D" id="3.30.710.10">
    <property type="entry name" value="Potassium Channel Kv1.1, Chain A"/>
    <property type="match status" value="1"/>
</dbReference>
<dbReference type="AlphaFoldDB" id="A0ABD1UCF5"/>
<dbReference type="Pfam" id="PF00651">
    <property type="entry name" value="BTB"/>
    <property type="match status" value="1"/>
</dbReference>
<evidence type="ECO:0000259" key="7">
    <source>
        <dbReference type="PROSITE" id="PS51649"/>
    </source>
</evidence>
<evidence type="ECO:0000313" key="9">
    <source>
        <dbReference type="Proteomes" id="UP001604277"/>
    </source>
</evidence>
<comment type="similarity">
    <text evidence="3">Belongs to the NPH3 family.</text>
</comment>
<dbReference type="PROSITE" id="PS50097">
    <property type="entry name" value="BTB"/>
    <property type="match status" value="1"/>
</dbReference>
<dbReference type="InterPro" id="IPR000210">
    <property type="entry name" value="BTB/POZ_dom"/>
</dbReference>
<feature type="domain" description="NPH3" evidence="7">
    <location>
        <begin position="228"/>
        <end position="299"/>
    </location>
</feature>
<feature type="region of interest" description="Disordered" evidence="5">
    <location>
        <begin position="1"/>
        <end position="44"/>
    </location>
</feature>
<feature type="coiled-coil region" evidence="4">
    <location>
        <begin position="336"/>
        <end position="370"/>
    </location>
</feature>
<dbReference type="PANTHER" id="PTHR32370">
    <property type="entry name" value="OS12G0117600 PROTEIN"/>
    <property type="match status" value="1"/>
</dbReference>
<reference evidence="9" key="1">
    <citation type="submission" date="2024-07" db="EMBL/GenBank/DDBJ databases">
        <title>Two chromosome-level genome assemblies of Korean endemic species Abeliophyllum distichum and Forsythia ovata (Oleaceae).</title>
        <authorList>
            <person name="Jang H."/>
        </authorList>
    </citation>
    <scope>NUCLEOTIDE SEQUENCE [LARGE SCALE GENOMIC DNA]</scope>
</reference>
<dbReference type="Pfam" id="PF03000">
    <property type="entry name" value="NPH3"/>
    <property type="match status" value="1"/>
</dbReference>
<evidence type="ECO:0000313" key="8">
    <source>
        <dbReference type="EMBL" id="KAL2522670.1"/>
    </source>
</evidence>
<evidence type="ECO:0000259" key="6">
    <source>
        <dbReference type="PROSITE" id="PS50097"/>
    </source>
</evidence>
<dbReference type="InterPro" id="IPR011333">
    <property type="entry name" value="SKP1/BTB/POZ_sf"/>
</dbReference>
<dbReference type="Proteomes" id="UP001604277">
    <property type="component" value="Unassembled WGS sequence"/>
</dbReference>